<protein>
    <submittedName>
        <fullName evidence="1">Serine threonine-protein phosphatase PP1, putative</fullName>
    </submittedName>
</protein>
<sequence length="169" mass="19005">MSVLVKGWGRGTCKINHIRDDDISSSESEGDDANVAVPLEELNVGTQHMITEEMRFRLRRKEKLSVQDDELGRLREAMRRQVFASGLLQPGQSAGVAPRRAEIIFSCAVEIQSSGLMEEAPTASPRVGDTSAWLKQLRKFILDRVPFQRSVRVMVPRTWLARAQETDVV</sequence>
<comment type="caution">
    <text evidence="1">The sequence shown here is derived from an EMBL/GenBank/DDBJ whole genome shotgun (WGS) entry which is preliminary data.</text>
</comment>
<dbReference type="AlphaFoldDB" id="A0A1G4IIH4"/>
<keyword evidence="2" id="KW-1185">Reference proteome</keyword>
<dbReference type="Proteomes" id="UP000195570">
    <property type="component" value="Unassembled WGS sequence"/>
</dbReference>
<reference evidence="1" key="1">
    <citation type="submission" date="2016-09" db="EMBL/GenBank/DDBJ databases">
        <authorList>
            <person name="Hebert L."/>
            <person name="Moumen B."/>
        </authorList>
    </citation>
    <scope>NUCLEOTIDE SEQUENCE [LARGE SCALE GENOMIC DNA]</scope>
    <source>
        <strain evidence="1">OVI</strain>
    </source>
</reference>
<dbReference type="VEuPathDB" id="TriTrypDB:TEOVI_000388000"/>
<dbReference type="EMBL" id="CZPT02001837">
    <property type="protein sequence ID" value="SCU72304.1"/>
    <property type="molecule type" value="Genomic_DNA"/>
</dbReference>
<proteinExistence type="predicted"/>
<gene>
    <name evidence="1" type="ORF">TEOVI_000388000</name>
</gene>
<evidence type="ECO:0000313" key="2">
    <source>
        <dbReference type="Proteomes" id="UP000195570"/>
    </source>
</evidence>
<dbReference type="RefSeq" id="XP_067082818.1">
    <property type="nucleotide sequence ID" value="XM_067226717.1"/>
</dbReference>
<name>A0A1G4IIH4_TRYEQ</name>
<accession>A0A1G4IIH4</accession>
<evidence type="ECO:0000313" key="1">
    <source>
        <dbReference type="EMBL" id="SCU72304.1"/>
    </source>
</evidence>
<dbReference type="GeneID" id="92377820"/>
<organism evidence="1 2">
    <name type="scientific">Trypanosoma equiperdum</name>
    <dbReference type="NCBI Taxonomy" id="5694"/>
    <lineage>
        <taxon>Eukaryota</taxon>
        <taxon>Discoba</taxon>
        <taxon>Euglenozoa</taxon>
        <taxon>Kinetoplastea</taxon>
        <taxon>Metakinetoplastina</taxon>
        <taxon>Trypanosomatida</taxon>
        <taxon>Trypanosomatidae</taxon>
        <taxon>Trypanosoma</taxon>
    </lineage>
</organism>